<dbReference type="GO" id="GO:0005654">
    <property type="term" value="C:nucleoplasm"/>
    <property type="evidence" value="ECO:0007669"/>
    <property type="project" value="UniProtKB-ARBA"/>
</dbReference>
<feature type="region of interest" description="Disordered" evidence="6">
    <location>
        <begin position="155"/>
        <end position="195"/>
    </location>
</feature>
<sequence length="763" mass="84009">MTAHSRRSRTRSKQSSVSSPGEFRQKAFQSIALEVADCSKESLRALGVAARKSLEAFPGPELSTDHFDERIGTDSDTIQVAYNHRSNHAMAKAHLAEFNGPVTITSKPGVNGEIAMARAFTPPLANESNIINPIQNGDGTIDDGSSILSDVEDGVADEDDRQHQNGTLSETAPENDSEAETERLENSPQRIRKRRNVILSSEESVKSIERSPSKLANETVLEDINHTKVDDISTDYDVPMGGTDQQEILEQNANGAEKIDEDNLSMTGTSKSSGADPDPTTAPTSLDSAGEGTKVASPPEIVGKKRKRTSPRNRSGSNDIEGDEPARKRTGSIKGDANGNEADKQENRGPDDPDTVKYNGTNMKANAVNGDDVHREPESNDKGATERDCEPSAITKATKSKKGKRKEKKSKSAAQSRPGVDRTDSADVADIDEANGEEPGSRNVEEATNGQEGHEGDADEAEAILRNEEEVEKKRTAMDSLGVIEKHFATFRDKLYEERLAQLDHELSLLTGPNPTHPEYLAALQCIDARRDEKIAHENKLLEYKLKTLEITSVAERAQIHSQYFQTVRMLREERLEGLGEQWYKIQRDRRGFEAGVPDYMYKFPTRRSQQIAQQAAYNTEVSILSGIAKHVGFPAMPDVAGARPSEIEDDFAIMGIKPQPLPVDMHQHSNGSVPRAASGFSPPNSLHRPKLVAAEEQFLQQNPWANPQHPENLKHYHHSQRQAGLPLAQQQSLHTHQRTGSPFSNPALQKRRDISDVSQHKS</sequence>
<name>A0A9P8L3E1_9PEZI</name>
<comment type="subcellular location">
    <subcellularLocation>
        <location evidence="1">Nucleus</location>
    </subcellularLocation>
</comment>
<gene>
    <name evidence="7" type="ORF">FGG08_000837</name>
</gene>
<evidence type="ECO:0000256" key="4">
    <source>
        <dbReference type="ARBA" id="ARBA00023163"/>
    </source>
</evidence>
<feature type="compositionally biased region" description="Polar residues" evidence="6">
    <location>
        <begin position="729"/>
        <end position="748"/>
    </location>
</feature>
<accession>A0A9P8L3E1</accession>
<feature type="compositionally biased region" description="Basic and acidic residues" evidence="6">
    <location>
        <begin position="371"/>
        <end position="390"/>
    </location>
</feature>
<dbReference type="SMART" id="SM01401">
    <property type="entry name" value="Sds3"/>
    <property type="match status" value="1"/>
</dbReference>
<keyword evidence="8" id="KW-1185">Reference proteome</keyword>
<feature type="region of interest" description="Disordered" evidence="6">
    <location>
        <begin position="1"/>
        <end position="23"/>
    </location>
</feature>
<dbReference type="Gene3D" id="1.20.5.1500">
    <property type="match status" value="1"/>
</dbReference>
<comment type="caution">
    <text evidence="7">The sequence shown here is derived from an EMBL/GenBank/DDBJ whole genome shotgun (WGS) entry which is preliminary data.</text>
</comment>
<dbReference type="InterPro" id="IPR013907">
    <property type="entry name" value="Sds3"/>
</dbReference>
<evidence type="ECO:0000256" key="5">
    <source>
        <dbReference type="ARBA" id="ARBA00023242"/>
    </source>
</evidence>
<feature type="region of interest" description="Disordered" evidence="6">
    <location>
        <begin position="705"/>
        <end position="763"/>
    </location>
</feature>
<evidence type="ECO:0000313" key="7">
    <source>
        <dbReference type="EMBL" id="KAH0545066.1"/>
    </source>
</evidence>
<proteinExistence type="predicted"/>
<keyword evidence="3" id="KW-0805">Transcription regulation</keyword>
<evidence type="ECO:0000256" key="6">
    <source>
        <dbReference type="SAM" id="MobiDB-lite"/>
    </source>
</evidence>
<keyword evidence="2" id="KW-0678">Repressor</keyword>
<feature type="region of interest" description="Disordered" evidence="6">
    <location>
        <begin position="660"/>
        <end position="688"/>
    </location>
</feature>
<dbReference type="PANTHER" id="PTHR21964">
    <property type="entry name" value="BREAST CANCER METASTASIS-SUPPRESSOR 1"/>
    <property type="match status" value="1"/>
</dbReference>
<feature type="compositionally biased region" description="Polar residues" evidence="6">
    <location>
        <begin position="264"/>
        <end position="273"/>
    </location>
</feature>
<dbReference type="Pfam" id="PF08598">
    <property type="entry name" value="Sds3"/>
    <property type="match status" value="1"/>
</dbReference>
<dbReference type="AlphaFoldDB" id="A0A9P8L3E1"/>
<keyword evidence="5" id="KW-0539">Nucleus</keyword>
<dbReference type="GO" id="GO:0010468">
    <property type="term" value="P:regulation of gene expression"/>
    <property type="evidence" value="ECO:0007669"/>
    <property type="project" value="UniProtKB-ARBA"/>
</dbReference>
<protein>
    <recommendedName>
        <fullName evidence="9">Transcriptional regulatory protein DEP1</fullName>
    </recommendedName>
</protein>
<evidence type="ECO:0000256" key="1">
    <source>
        <dbReference type="ARBA" id="ARBA00004123"/>
    </source>
</evidence>
<dbReference type="EMBL" id="JAGHQL010000010">
    <property type="protein sequence ID" value="KAH0545066.1"/>
    <property type="molecule type" value="Genomic_DNA"/>
</dbReference>
<evidence type="ECO:0000313" key="8">
    <source>
        <dbReference type="Proteomes" id="UP000698800"/>
    </source>
</evidence>
<keyword evidence="4" id="KW-0804">Transcription</keyword>
<feature type="compositionally biased region" description="Acidic residues" evidence="6">
    <location>
        <begin position="427"/>
        <end position="436"/>
    </location>
</feature>
<feature type="compositionally biased region" description="Basic and acidic residues" evidence="6">
    <location>
        <begin position="341"/>
        <end position="355"/>
    </location>
</feature>
<reference evidence="7" key="1">
    <citation type="submission" date="2021-03" db="EMBL/GenBank/DDBJ databases">
        <title>Comparative genomics and phylogenomic investigation of the class Geoglossomycetes provide insights into ecological specialization and systematics.</title>
        <authorList>
            <person name="Melie T."/>
            <person name="Pirro S."/>
            <person name="Miller A.N."/>
            <person name="Quandt A."/>
        </authorList>
    </citation>
    <scope>NUCLEOTIDE SEQUENCE</scope>
    <source>
        <strain evidence="7">GBOQ0MN5Z8</strain>
    </source>
</reference>
<evidence type="ECO:0000256" key="3">
    <source>
        <dbReference type="ARBA" id="ARBA00023015"/>
    </source>
</evidence>
<evidence type="ECO:0008006" key="9">
    <source>
        <dbReference type="Google" id="ProtNLM"/>
    </source>
</evidence>
<organism evidence="7 8">
    <name type="scientific">Glutinoglossum americanum</name>
    <dbReference type="NCBI Taxonomy" id="1670608"/>
    <lineage>
        <taxon>Eukaryota</taxon>
        <taxon>Fungi</taxon>
        <taxon>Dikarya</taxon>
        <taxon>Ascomycota</taxon>
        <taxon>Pezizomycotina</taxon>
        <taxon>Geoglossomycetes</taxon>
        <taxon>Geoglossales</taxon>
        <taxon>Geoglossaceae</taxon>
        <taxon>Glutinoglossum</taxon>
    </lineage>
</organism>
<evidence type="ECO:0000256" key="2">
    <source>
        <dbReference type="ARBA" id="ARBA00022491"/>
    </source>
</evidence>
<feature type="region of interest" description="Disordered" evidence="6">
    <location>
        <begin position="253"/>
        <end position="460"/>
    </location>
</feature>
<dbReference type="OrthoDB" id="20886at2759"/>
<dbReference type="Proteomes" id="UP000698800">
    <property type="component" value="Unassembled WGS sequence"/>
</dbReference>
<feature type="compositionally biased region" description="Basic residues" evidence="6">
    <location>
        <begin position="398"/>
        <end position="411"/>
    </location>
</feature>
<feature type="compositionally biased region" description="Basic residues" evidence="6">
    <location>
        <begin position="1"/>
        <end position="12"/>
    </location>
</feature>
<feature type="compositionally biased region" description="Basic and acidic residues" evidence="6">
    <location>
        <begin position="751"/>
        <end position="763"/>
    </location>
</feature>